<accession>A0ABW2FAB7</accession>
<dbReference type="SUPFAM" id="SSF58104">
    <property type="entry name" value="Methyl-accepting chemotaxis protein (MCP) signaling domain"/>
    <property type="match status" value="1"/>
</dbReference>
<evidence type="ECO:0000256" key="2">
    <source>
        <dbReference type="PROSITE-ProRule" id="PRU00284"/>
    </source>
</evidence>
<feature type="domain" description="Methyl-accepting transducer" evidence="5">
    <location>
        <begin position="206"/>
        <end position="463"/>
    </location>
</feature>
<keyword evidence="7" id="KW-1185">Reference proteome</keyword>
<gene>
    <name evidence="6" type="ORF">ACFQMJ_15755</name>
</gene>
<evidence type="ECO:0000313" key="7">
    <source>
        <dbReference type="Proteomes" id="UP001596378"/>
    </source>
</evidence>
<dbReference type="PANTHER" id="PTHR32089:SF112">
    <property type="entry name" value="LYSOZYME-LIKE PROTEIN-RELATED"/>
    <property type="match status" value="1"/>
</dbReference>
<organism evidence="6 7">
    <name type="scientific">Cohnella cellulosilytica</name>
    <dbReference type="NCBI Taxonomy" id="986710"/>
    <lineage>
        <taxon>Bacteria</taxon>
        <taxon>Bacillati</taxon>
        <taxon>Bacillota</taxon>
        <taxon>Bacilli</taxon>
        <taxon>Bacillales</taxon>
        <taxon>Paenibacillaceae</taxon>
        <taxon>Cohnella</taxon>
    </lineage>
</organism>
<keyword evidence="4" id="KW-0812">Transmembrane</keyword>
<keyword evidence="4" id="KW-1133">Transmembrane helix</keyword>
<evidence type="ECO:0000259" key="5">
    <source>
        <dbReference type="PROSITE" id="PS50111"/>
    </source>
</evidence>
<dbReference type="RefSeq" id="WP_378046320.1">
    <property type="nucleotide sequence ID" value="NZ_JBHMDN010000010.1"/>
</dbReference>
<dbReference type="SMART" id="SM00283">
    <property type="entry name" value="MA"/>
    <property type="match status" value="1"/>
</dbReference>
<protein>
    <submittedName>
        <fullName evidence="6">Methyl-accepting chemotaxis protein</fullName>
    </submittedName>
</protein>
<comment type="caution">
    <text evidence="6">The sequence shown here is derived from an EMBL/GenBank/DDBJ whole genome shotgun (WGS) entry which is preliminary data.</text>
</comment>
<feature type="transmembrane region" description="Helical" evidence="4">
    <location>
        <begin position="141"/>
        <end position="158"/>
    </location>
</feature>
<evidence type="ECO:0000313" key="6">
    <source>
        <dbReference type="EMBL" id="MFC7149981.1"/>
    </source>
</evidence>
<keyword evidence="4" id="KW-0472">Membrane</keyword>
<feature type="transmembrane region" description="Helical" evidence="4">
    <location>
        <begin position="39"/>
        <end position="59"/>
    </location>
</feature>
<evidence type="ECO:0000256" key="3">
    <source>
        <dbReference type="SAM" id="MobiDB-lite"/>
    </source>
</evidence>
<sequence>MGDFETLHRRNKLLVNIIWGMLALGIIVDFLTGAPSSSIVVLAIVGSIAGGTATLLTYMRWWPSYIMYLISIIVSVLTVLLIATGPVITTYFLVYVNLAIMGLYSNSRAIAFSGLSGIALTIYYCFLSPYKDEMFGGNDPYTIILFFLLIAVPLYISARFSQRLQTEASSQREQAVAERNRAQQIVDQVARSLAALNDFSSNLKSNITSTNTISKEVTSAFSEVASSMESQTSGIADISESIRLIGQEIASLAAHATEMKARSENSARYTSVGSAEAETLETQMKQVHATIDESAALMQQLNEQNQQIGDILATIKNISNQTNLLALNAAIEAARAGEHGQGFAVVSHEIRKLAESSTQSTELIETILETIRTKTSLASDQVLQGQLGIVRSGESANKVAEAMRSLAEDSHRNEQHSSELNRSAEDLNRQYDTMSQRIVSIAEATERNMAAVEEMSASMTTQDTRIGDIVESFLQLDKLASDLNRMTGK</sequence>
<feature type="transmembrane region" description="Helical" evidence="4">
    <location>
        <begin position="13"/>
        <end position="32"/>
    </location>
</feature>
<feature type="compositionally biased region" description="Basic and acidic residues" evidence="3">
    <location>
        <begin position="406"/>
        <end position="427"/>
    </location>
</feature>
<reference evidence="7" key="1">
    <citation type="journal article" date="2019" name="Int. J. Syst. Evol. Microbiol.">
        <title>The Global Catalogue of Microorganisms (GCM) 10K type strain sequencing project: providing services to taxonomists for standard genome sequencing and annotation.</title>
        <authorList>
            <consortium name="The Broad Institute Genomics Platform"/>
            <consortium name="The Broad Institute Genome Sequencing Center for Infectious Disease"/>
            <person name="Wu L."/>
            <person name="Ma J."/>
        </authorList>
    </citation>
    <scope>NUCLEOTIDE SEQUENCE [LARGE SCALE GENOMIC DNA]</scope>
    <source>
        <strain evidence="7">KCTC 12907</strain>
    </source>
</reference>
<evidence type="ECO:0000256" key="4">
    <source>
        <dbReference type="SAM" id="Phobius"/>
    </source>
</evidence>
<dbReference type="PROSITE" id="PS50111">
    <property type="entry name" value="CHEMOTAXIS_TRANSDUC_2"/>
    <property type="match status" value="1"/>
</dbReference>
<evidence type="ECO:0000256" key="1">
    <source>
        <dbReference type="ARBA" id="ARBA00023224"/>
    </source>
</evidence>
<feature type="transmembrane region" description="Helical" evidence="4">
    <location>
        <begin position="65"/>
        <end position="98"/>
    </location>
</feature>
<dbReference type="PANTHER" id="PTHR32089">
    <property type="entry name" value="METHYL-ACCEPTING CHEMOTAXIS PROTEIN MCPB"/>
    <property type="match status" value="1"/>
</dbReference>
<dbReference type="Proteomes" id="UP001596378">
    <property type="component" value="Unassembled WGS sequence"/>
</dbReference>
<proteinExistence type="predicted"/>
<dbReference type="Gene3D" id="1.10.287.950">
    <property type="entry name" value="Methyl-accepting chemotaxis protein"/>
    <property type="match status" value="1"/>
</dbReference>
<feature type="region of interest" description="Disordered" evidence="3">
    <location>
        <begin position="404"/>
        <end position="427"/>
    </location>
</feature>
<feature type="transmembrane region" description="Helical" evidence="4">
    <location>
        <begin position="110"/>
        <end position="129"/>
    </location>
</feature>
<dbReference type="InterPro" id="IPR004089">
    <property type="entry name" value="MCPsignal_dom"/>
</dbReference>
<keyword evidence="1 2" id="KW-0807">Transducer</keyword>
<dbReference type="EMBL" id="JBHTAI010000009">
    <property type="protein sequence ID" value="MFC7149981.1"/>
    <property type="molecule type" value="Genomic_DNA"/>
</dbReference>
<dbReference type="Pfam" id="PF00015">
    <property type="entry name" value="MCPsignal"/>
    <property type="match status" value="1"/>
</dbReference>
<name>A0ABW2FAB7_9BACL</name>